<dbReference type="WBParaSite" id="SSLN_0001634101-mRNA-1">
    <property type="protein sequence ID" value="SSLN_0001634101-mRNA-1"/>
    <property type="gene ID" value="SSLN_0001634101"/>
</dbReference>
<proteinExistence type="predicted"/>
<protein>
    <submittedName>
        <fullName evidence="3">S1 motif domain-containing protein</fullName>
    </submittedName>
</protein>
<sequence>MDCSQGHAHCGLHTSTFEKVPVSSLGDADLRLLIMSISNHRVKGFRQILGGSVTVPAEAILAFREQVLVKVTGQTIEKATGEDLPGDVAQRDASVVITELKVPLPLVEMDDGRVCKILRHLSLVPHLLEEFCEFCHQPGPTVLVDFLVGLRRIPVLYHWKSIARPGCFLFLSLSDHSGTLHLPQPLLHKAPASEEGCFGGVSPKVQ</sequence>
<dbReference type="OrthoDB" id="6309173at2759"/>
<evidence type="ECO:0000313" key="3">
    <source>
        <dbReference type="WBParaSite" id="SSLN_0001634101-mRNA-1"/>
    </source>
</evidence>
<dbReference type="EMBL" id="UYSU01040240">
    <property type="protein sequence ID" value="VDM02127.1"/>
    <property type="molecule type" value="Genomic_DNA"/>
</dbReference>
<evidence type="ECO:0000313" key="1">
    <source>
        <dbReference type="EMBL" id="VDM02127.1"/>
    </source>
</evidence>
<keyword evidence="2" id="KW-1185">Reference proteome</keyword>
<dbReference type="Proteomes" id="UP000275846">
    <property type="component" value="Unassembled WGS sequence"/>
</dbReference>
<organism evidence="3">
    <name type="scientific">Schistocephalus solidus</name>
    <name type="common">Tapeworm</name>
    <dbReference type="NCBI Taxonomy" id="70667"/>
    <lineage>
        <taxon>Eukaryota</taxon>
        <taxon>Metazoa</taxon>
        <taxon>Spiralia</taxon>
        <taxon>Lophotrochozoa</taxon>
        <taxon>Platyhelminthes</taxon>
        <taxon>Cestoda</taxon>
        <taxon>Eucestoda</taxon>
        <taxon>Diphyllobothriidea</taxon>
        <taxon>Diphyllobothriidae</taxon>
        <taxon>Schistocephalus</taxon>
    </lineage>
</organism>
<reference evidence="1 2" key="2">
    <citation type="submission" date="2018-11" db="EMBL/GenBank/DDBJ databases">
        <authorList>
            <consortium name="Pathogen Informatics"/>
        </authorList>
    </citation>
    <scope>NUCLEOTIDE SEQUENCE [LARGE SCALE GENOMIC DNA]</scope>
    <source>
        <strain evidence="1 2">NST_G2</strain>
    </source>
</reference>
<accession>A0A183TGZ0</accession>
<gene>
    <name evidence="1" type="ORF">SSLN_LOCUS15741</name>
</gene>
<name>A0A183TGZ0_SCHSO</name>
<reference evidence="3" key="1">
    <citation type="submission" date="2016-06" db="UniProtKB">
        <authorList>
            <consortium name="WormBaseParasite"/>
        </authorList>
    </citation>
    <scope>IDENTIFICATION</scope>
</reference>
<evidence type="ECO:0000313" key="2">
    <source>
        <dbReference type="Proteomes" id="UP000275846"/>
    </source>
</evidence>
<dbReference type="AlphaFoldDB" id="A0A183TGZ0"/>